<comment type="caution">
    <text evidence="2">The sequence shown here is derived from an EMBL/GenBank/DDBJ whole genome shotgun (WGS) entry which is preliminary data.</text>
</comment>
<accession>A0ABQ6MP73</accession>
<gene>
    <name evidence="2" type="ORF">TeGR_g3314</name>
</gene>
<dbReference type="Proteomes" id="UP001165060">
    <property type="component" value="Unassembled WGS sequence"/>
</dbReference>
<feature type="region of interest" description="Disordered" evidence="1">
    <location>
        <begin position="1"/>
        <end position="21"/>
    </location>
</feature>
<name>A0ABQ6MP73_9STRA</name>
<protein>
    <submittedName>
        <fullName evidence="2">Uncharacterized protein</fullName>
    </submittedName>
</protein>
<sequence>MNDGMAEYGSARPSRKAMSKQTKVVKMSKAAREKMSLVKKLSMDPADPYVATYFPHLPSKKKHIQTKEAIKNFKAAGLGKGIRRGVTEDHGIIPALLPLPDCYATGPVNQEAEKSYLAAKIMDDLRAKQVDGNTGGVVKEAVPLFHRVTMDEGETYSALVGRPFYYIDPRKTDVAKKNAGKMAKTHQ</sequence>
<evidence type="ECO:0000256" key="1">
    <source>
        <dbReference type="SAM" id="MobiDB-lite"/>
    </source>
</evidence>
<evidence type="ECO:0000313" key="3">
    <source>
        <dbReference type="Proteomes" id="UP001165060"/>
    </source>
</evidence>
<keyword evidence="3" id="KW-1185">Reference proteome</keyword>
<proteinExistence type="predicted"/>
<evidence type="ECO:0000313" key="2">
    <source>
        <dbReference type="EMBL" id="GMI29452.1"/>
    </source>
</evidence>
<reference evidence="2 3" key="1">
    <citation type="journal article" date="2023" name="Commun. Biol.">
        <title>Genome analysis of Parmales, the sister group of diatoms, reveals the evolutionary specialization of diatoms from phago-mixotrophs to photoautotrophs.</title>
        <authorList>
            <person name="Ban H."/>
            <person name="Sato S."/>
            <person name="Yoshikawa S."/>
            <person name="Yamada K."/>
            <person name="Nakamura Y."/>
            <person name="Ichinomiya M."/>
            <person name="Sato N."/>
            <person name="Blanc-Mathieu R."/>
            <person name="Endo H."/>
            <person name="Kuwata A."/>
            <person name="Ogata H."/>
        </authorList>
    </citation>
    <scope>NUCLEOTIDE SEQUENCE [LARGE SCALE GENOMIC DNA]</scope>
</reference>
<organism evidence="2 3">
    <name type="scientific">Tetraparma gracilis</name>
    <dbReference type="NCBI Taxonomy" id="2962635"/>
    <lineage>
        <taxon>Eukaryota</taxon>
        <taxon>Sar</taxon>
        <taxon>Stramenopiles</taxon>
        <taxon>Ochrophyta</taxon>
        <taxon>Bolidophyceae</taxon>
        <taxon>Parmales</taxon>
        <taxon>Triparmaceae</taxon>
        <taxon>Tetraparma</taxon>
    </lineage>
</organism>
<dbReference type="EMBL" id="BRYB01004336">
    <property type="protein sequence ID" value="GMI29452.1"/>
    <property type="molecule type" value="Genomic_DNA"/>
</dbReference>